<organism evidence="1 2">
    <name type="scientific">Oleoguttula mirabilis</name>
    <dbReference type="NCBI Taxonomy" id="1507867"/>
    <lineage>
        <taxon>Eukaryota</taxon>
        <taxon>Fungi</taxon>
        <taxon>Dikarya</taxon>
        <taxon>Ascomycota</taxon>
        <taxon>Pezizomycotina</taxon>
        <taxon>Dothideomycetes</taxon>
        <taxon>Dothideomycetidae</taxon>
        <taxon>Mycosphaerellales</taxon>
        <taxon>Teratosphaeriaceae</taxon>
        <taxon>Oleoguttula</taxon>
    </lineage>
</organism>
<protein>
    <submittedName>
        <fullName evidence="1">Uncharacterized protein</fullName>
    </submittedName>
</protein>
<dbReference type="Proteomes" id="UP001324427">
    <property type="component" value="Unassembled WGS sequence"/>
</dbReference>
<comment type="caution">
    <text evidence="1">The sequence shown here is derived from an EMBL/GenBank/DDBJ whole genome shotgun (WGS) entry which is preliminary data.</text>
</comment>
<reference evidence="1 2" key="1">
    <citation type="submission" date="2021-11" db="EMBL/GenBank/DDBJ databases">
        <title>Black yeast isolated from Biological Soil Crust.</title>
        <authorList>
            <person name="Kurbessoian T."/>
        </authorList>
    </citation>
    <scope>NUCLEOTIDE SEQUENCE [LARGE SCALE GENOMIC DNA]</scope>
    <source>
        <strain evidence="1 2">CCFEE 5522</strain>
    </source>
</reference>
<proteinExistence type="predicted"/>
<evidence type="ECO:0000313" key="1">
    <source>
        <dbReference type="EMBL" id="KAK4549844.1"/>
    </source>
</evidence>
<evidence type="ECO:0000313" key="2">
    <source>
        <dbReference type="Proteomes" id="UP001324427"/>
    </source>
</evidence>
<dbReference type="EMBL" id="JAVFHQ010000003">
    <property type="protein sequence ID" value="KAK4549844.1"/>
    <property type="molecule type" value="Genomic_DNA"/>
</dbReference>
<accession>A0AAV9JWD0</accession>
<sequence>MYQVPNAETSATAEGHIRIHWMYTEPLKKLVDGTTGLSRLSMERSDDLCQLPKELIPFSPSALLLIGKPTSTVTSSVTLHQTQTMPTTDKAQPSRPPKFSTGLAVNNDCTLQLSEYGQEHSFRLRPLGTQDARYVPDQLQANIGAGQYINVGLQKLYKRRPAITHKRRILDFCAKPNVSSERLRHVLDVRAGLEMSACSGHAQRVSLEQALQLAYPQEASALLNGHCKMDSLMLATLLSDLGDTGVRDKDKFDLFWPLSLGLAEAFTHERPPRAWPDLLKDTAETACFAVISPRCLRRTAEQKRMPAPCPCVQDKSASPVVHTLINLDPSSQAALPLAIGARVRLTQGYLEIRSRGSINQLAYYERYGFLNRIEEAAMCARDGQMGHLHKELVAVQRASGHVASVCIMDRP</sequence>
<gene>
    <name evidence="1" type="ORF">LTR36_005145</name>
</gene>
<name>A0AAV9JWD0_9PEZI</name>
<dbReference type="AlphaFoldDB" id="A0AAV9JWD0"/>
<keyword evidence="2" id="KW-1185">Reference proteome</keyword>